<dbReference type="InterPro" id="IPR006439">
    <property type="entry name" value="HAD-SF_hydro_IA"/>
</dbReference>
<dbReference type="Gene3D" id="3.40.50.1000">
    <property type="entry name" value="HAD superfamily/HAD-like"/>
    <property type="match status" value="1"/>
</dbReference>
<dbReference type="InterPro" id="IPR051400">
    <property type="entry name" value="HAD-like_hydrolase"/>
</dbReference>
<keyword evidence="3" id="KW-0378">Hydrolase</keyword>
<dbReference type="InterPro" id="IPR036412">
    <property type="entry name" value="HAD-like_sf"/>
</dbReference>
<evidence type="ECO:0008006" key="7">
    <source>
        <dbReference type="Google" id="ProtNLM"/>
    </source>
</evidence>
<gene>
    <name evidence="5" type="ORF">A3C11_02510</name>
</gene>
<reference evidence="5 6" key="1">
    <citation type="journal article" date="2016" name="Nat. Commun.">
        <title>Thousands of microbial genomes shed light on interconnected biogeochemical processes in an aquifer system.</title>
        <authorList>
            <person name="Anantharaman K."/>
            <person name="Brown C.T."/>
            <person name="Hug L.A."/>
            <person name="Sharon I."/>
            <person name="Castelle C.J."/>
            <person name="Probst A.J."/>
            <person name="Thomas B.C."/>
            <person name="Singh A."/>
            <person name="Wilkins M.J."/>
            <person name="Karaoz U."/>
            <person name="Brodie E.L."/>
            <person name="Williams K.H."/>
            <person name="Hubbard S.S."/>
            <person name="Banfield J.F."/>
        </authorList>
    </citation>
    <scope>NUCLEOTIDE SEQUENCE [LARGE SCALE GENOMIC DNA]</scope>
</reference>
<evidence type="ECO:0000256" key="4">
    <source>
        <dbReference type="ARBA" id="ARBA00022842"/>
    </source>
</evidence>
<sequence length="259" mass="30373">MKNVLTKNEKVIFFDLYQTLLDVKISSTDPIVKLKEELVGWESFVNKLKKYGVTIAANEFLKLYERRRDDFYSASRDKKIHHHNMQKIIAEVLEKDFSIQRSSEELLNLVYVYRKAGRGWLRLYPGVFETLSTLSKEYTLSTASHTQGSFTQLELRELDIEKFFSYFVYSSDIGLRKESPDFYKYALETTERKVEDCVMVGDNYDVDVLVPQQLGMKTVWIKNPITSGRYAHLLKEKTEQVNLEEFVTLPQVIDRVFKS</sequence>
<evidence type="ECO:0000313" key="6">
    <source>
        <dbReference type="Proteomes" id="UP000177362"/>
    </source>
</evidence>
<protein>
    <recommendedName>
        <fullName evidence="7">HAD family hydrolase</fullName>
    </recommendedName>
</protein>
<organism evidence="5 6">
    <name type="scientific">Candidatus Sungbacteria bacterium RIFCSPHIGHO2_02_FULL_49_12</name>
    <dbReference type="NCBI Taxonomy" id="1802271"/>
    <lineage>
        <taxon>Bacteria</taxon>
        <taxon>Candidatus Sungiibacteriota</taxon>
    </lineage>
</organism>
<evidence type="ECO:0000313" key="5">
    <source>
        <dbReference type="EMBL" id="OHA01475.1"/>
    </source>
</evidence>
<dbReference type="InterPro" id="IPR041492">
    <property type="entry name" value="HAD_2"/>
</dbReference>
<dbReference type="SFLD" id="SFLDS00003">
    <property type="entry name" value="Haloacid_Dehalogenase"/>
    <property type="match status" value="1"/>
</dbReference>
<dbReference type="GO" id="GO:0046872">
    <property type="term" value="F:metal ion binding"/>
    <property type="evidence" value="ECO:0007669"/>
    <property type="project" value="UniProtKB-KW"/>
</dbReference>
<dbReference type="Proteomes" id="UP000177362">
    <property type="component" value="Unassembled WGS sequence"/>
</dbReference>
<dbReference type="NCBIfam" id="TIGR01549">
    <property type="entry name" value="HAD-SF-IA-v1"/>
    <property type="match status" value="1"/>
</dbReference>
<dbReference type="SUPFAM" id="SSF56784">
    <property type="entry name" value="HAD-like"/>
    <property type="match status" value="1"/>
</dbReference>
<proteinExistence type="predicted"/>
<dbReference type="Pfam" id="PF13419">
    <property type="entry name" value="HAD_2"/>
    <property type="match status" value="1"/>
</dbReference>
<dbReference type="NCBIfam" id="TIGR01509">
    <property type="entry name" value="HAD-SF-IA-v3"/>
    <property type="match status" value="1"/>
</dbReference>
<dbReference type="InterPro" id="IPR023198">
    <property type="entry name" value="PGP-like_dom2"/>
</dbReference>
<dbReference type="SFLD" id="SFLDG01129">
    <property type="entry name" value="C1.5:_HAD__Beta-PGM__Phosphata"/>
    <property type="match status" value="1"/>
</dbReference>
<dbReference type="PANTHER" id="PTHR46470">
    <property type="entry name" value="N-ACYLNEURAMINATE-9-PHOSPHATASE"/>
    <property type="match status" value="1"/>
</dbReference>
<dbReference type="GO" id="GO:0016791">
    <property type="term" value="F:phosphatase activity"/>
    <property type="evidence" value="ECO:0007669"/>
    <property type="project" value="TreeGrafter"/>
</dbReference>
<dbReference type="GO" id="GO:0044281">
    <property type="term" value="P:small molecule metabolic process"/>
    <property type="evidence" value="ECO:0007669"/>
    <property type="project" value="UniProtKB-ARBA"/>
</dbReference>
<comment type="cofactor">
    <cofactor evidence="1">
        <name>Mg(2+)</name>
        <dbReference type="ChEBI" id="CHEBI:18420"/>
    </cofactor>
</comment>
<dbReference type="AlphaFoldDB" id="A0A1G2KPZ6"/>
<evidence type="ECO:0000256" key="3">
    <source>
        <dbReference type="ARBA" id="ARBA00022801"/>
    </source>
</evidence>
<evidence type="ECO:0000256" key="1">
    <source>
        <dbReference type="ARBA" id="ARBA00001946"/>
    </source>
</evidence>
<dbReference type="InterPro" id="IPR023214">
    <property type="entry name" value="HAD_sf"/>
</dbReference>
<evidence type="ECO:0000256" key="2">
    <source>
        <dbReference type="ARBA" id="ARBA00022723"/>
    </source>
</evidence>
<dbReference type="EMBL" id="MHQJ01000016">
    <property type="protein sequence ID" value="OHA01475.1"/>
    <property type="molecule type" value="Genomic_DNA"/>
</dbReference>
<comment type="caution">
    <text evidence="5">The sequence shown here is derived from an EMBL/GenBank/DDBJ whole genome shotgun (WGS) entry which is preliminary data.</text>
</comment>
<accession>A0A1G2KPZ6</accession>
<name>A0A1G2KPZ6_9BACT</name>
<dbReference type="Gene3D" id="1.10.150.240">
    <property type="entry name" value="Putative phosphatase, domain 2"/>
    <property type="match status" value="1"/>
</dbReference>
<keyword evidence="4" id="KW-0460">Magnesium</keyword>
<dbReference type="PANTHER" id="PTHR46470:SF2">
    <property type="entry name" value="GLYCERALDEHYDE 3-PHOSPHATE PHOSPHATASE"/>
    <property type="match status" value="1"/>
</dbReference>
<keyword evidence="2" id="KW-0479">Metal-binding</keyword>
<dbReference type="STRING" id="1802271.A3C11_02510"/>